<dbReference type="Proteomes" id="UP000075398">
    <property type="component" value="Unassembled WGS sequence"/>
</dbReference>
<dbReference type="EMBL" id="LNGC01000034">
    <property type="protein sequence ID" value="KYC52085.1"/>
    <property type="molecule type" value="Genomic_DNA"/>
</dbReference>
<proteinExistence type="predicted"/>
<protein>
    <submittedName>
        <fullName evidence="2">Uncharacterized protein</fullName>
    </submittedName>
</protein>
<keyword evidence="1" id="KW-0812">Transmembrane</keyword>
<name>A0A150J4N1_9EURY</name>
<keyword evidence="1" id="KW-0472">Membrane</keyword>
<feature type="transmembrane region" description="Helical" evidence="1">
    <location>
        <begin position="189"/>
        <end position="208"/>
    </location>
</feature>
<feature type="transmembrane region" description="Helical" evidence="1">
    <location>
        <begin position="78"/>
        <end position="103"/>
    </location>
</feature>
<feature type="transmembrane region" description="Helical" evidence="1">
    <location>
        <begin position="7"/>
        <end position="26"/>
    </location>
</feature>
<dbReference type="AlphaFoldDB" id="A0A150J4N1"/>
<evidence type="ECO:0000313" key="2">
    <source>
        <dbReference type="EMBL" id="KYC52085.1"/>
    </source>
</evidence>
<keyword evidence="1" id="KW-1133">Transmembrane helix</keyword>
<organism evidence="2 3">
    <name type="scientific">Candidatus Methanofastidiosum methylothiophilum</name>
    <dbReference type="NCBI Taxonomy" id="1705564"/>
    <lineage>
        <taxon>Archaea</taxon>
        <taxon>Methanobacteriati</taxon>
        <taxon>Methanobacteriota</taxon>
        <taxon>Stenosarchaea group</taxon>
        <taxon>Candidatus Methanofastidiosia</taxon>
        <taxon>Candidatus Methanofastidiosales</taxon>
        <taxon>Candidatus Methanofastidiosaceae</taxon>
        <taxon>Candidatus Methanofastidiosum</taxon>
    </lineage>
</organism>
<reference evidence="2 3" key="1">
    <citation type="journal article" date="2016" name="ISME J.">
        <title>Chasing the elusive Euryarchaeota class WSA2: genomes reveal a uniquely fastidious methyl-reducing methanogen.</title>
        <authorList>
            <person name="Nobu M.K."/>
            <person name="Narihiro T."/>
            <person name="Kuroda K."/>
            <person name="Mei R."/>
            <person name="Liu W.T."/>
        </authorList>
    </citation>
    <scope>NUCLEOTIDE SEQUENCE [LARGE SCALE GENOMIC DNA]</scope>
    <source>
        <strain evidence="2">U1lsi0528_Bin055</strain>
    </source>
</reference>
<comment type="caution">
    <text evidence="2">The sequence shown here is derived from an EMBL/GenBank/DDBJ whole genome shotgun (WGS) entry which is preliminary data.</text>
</comment>
<gene>
    <name evidence="2" type="ORF">AMQ22_00989</name>
</gene>
<evidence type="ECO:0000256" key="1">
    <source>
        <dbReference type="SAM" id="Phobius"/>
    </source>
</evidence>
<feature type="transmembrane region" description="Helical" evidence="1">
    <location>
        <begin position="160"/>
        <end position="177"/>
    </location>
</feature>
<sequence length="223" mass="26646">MQNQIGFMIEFVYFLLLLILPITIYVNTRNVYEFSKHTGIRYFRNAFLFFSFIYFFRFVVLNLNFLDKYLNRTLLVSIESLSMFLVIYFSLLSIFCLAASFSWKDIKFISDNSLHLTSLFLASIIYFVRLPIVLLVFGLLIIIFLILKGYFNYKYKVHKIFSKLFVVYALLLFFWLFDLVPFTQELLKFELKLIGYIVSVFIFVYLNYKIKAVLKIGKEEEQA</sequence>
<feature type="transmembrane region" description="Helical" evidence="1">
    <location>
        <begin position="123"/>
        <end position="148"/>
    </location>
</feature>
<accession>A0A150J4N1</accession>
<feature type="transmembrane region" description="Helical" evidence="1">
    <location>
        <begin position="46"/>
        <end position="66"/>
    </location>
</feature>
<evidence type="ECO:0000313" key="3">
    <source>
        <dbReference type="Proteomes" id="UP000075398"/>
    </source>
</evidence>